<name>A0A7J3T9L4_9ARCH</name>
<evidence type="ECO:0000256" key="7">
    <source>
        <dbReference type="HAMAP-Rule" id="MF_00252"/>
    </source>
</evidence>
<dbReference type="GO" id="GO:0000287">
    <property type="term" value="F:magnesium ion binding"/>
    <property type="evidence" value="ECO:0007669"/>
    <property type="project" value="UniProtKB-UniRule"/>
</dbReference>
<dbReference type="GO" id="GO:0000049">
    <property type="term" value="F:tRNA binding"/>
    <property type="evidence" value="ECO:0007669"/>
    <property type="project" value="TreeGrafter"/>
</dbReference>
<dbReference type="NCBIfam" id="NF001756">
    <property type="entry name" value="PRK00484.1"/>
    <property type="match status" value="1"/>
</dbReference>
<accession>A0A7J3T9L4</accession>
<evidence type="ECO:0000256" key="8">
    <source>
        <dbReference type="RuleBase" id="RU000336"/>
    </source>
</evidence>
<dbReference type="GO" id="GO:0006430">
    <property type="term" value="P:lysyl-tRNA aminoacylation"/>
    <property type="evidence" value="ECO:0007669"/>
    <property type="project" value="UniProtKB-UniRule"/>
</dbReference>
<dbReference type="InterPro" id="IPR044136">
    <property type="entry name" value="Lys-tRNA-ligase_II_N"/>
</dbReference>
<keyword evidence="7 8" id="KW-0460">Magnesium</keyword>
<comment type="subunit">
    <text evidence="7">Homodimer.</text>
</comment>
<dbReference type="Pfam" id="PF01336">
    <property type="entry name" value="tRNA_anti-codon"/>
    <property type="match status" value="1"/>
</dbReference>
<evidence type="ECO:0000256" key="6">
    <source>
        <dbReference type="ARBA" id="ARBA00048573"/>
    </source>
</evidence>
<sequence length="481" mass="56567">MVRKDYIKRLELIKILREIGIEPYPQSTPITNYIEEIVQNSEDFMGKEVAVAGRIYSIRFHGKVAFADLRDNGFKIQGFFRQDVLGKENYNFLKKFVDRGDFLWIKGEVTRTKRGELSVLAKEIKLASKALYDLPHEWFGLEDVEKRYRQRYLDLMLNRESFEVFRKRSIIEMEIRKFLWDQGFLEMETPILQPIYGGANAKPFKTHVNALDKDYYLRISDELYLKRLIVGGYNKVFEIAKDFRNEDIDTMHNPEFTMIEIYQAYVDYNDMMDLTEGIIKHVVKKLGVKKVNFGEYEIDFTKPFRREKMLDLLARKGIDERTSDDEIKNLLEKYNIKMARYERGLALGKLFDRICEEDLIEPVFVIDHPKETTPLCKLHRENGELIERFELYIGGMEIANGYTELNDPQLQEKFFREEAERRTLGDEEAHQFDEDFIEALRWGMPPTGGVGIGIDRLTMVLTGKTSIKEVILFPLLSPKSQ</sequence>
<comment type="similarity">
    <text evidence="7">Belongs to the class-II aminoacyl-tRNA synthetase family.</text>
</comment>
<dbReference type="SUPFAM" id="SSF50249">
    <property type="entry name" value="Nucleic acid-binding proteins"/>
    <property type="match status" value="1"/>
</dbReference>
<comment type="catalytic activity">
    <reaction evidence="6 7 8">
        <text>tRNA(Lys) + L-lysine + ATP = L-lysyl-tRNA(Lys) + AMP + diphosphate</text>
        <dbReference type="Rhea" id="RHEA:20792"/>
        <dbReference type="Rhea" id="RHEA-COMP:9696"/>
        <dbReference type="Rhea" id="RHEA-COMP:9697"/>
        <dbReference type="ChEBI" id="CHEBI:30616"/>
        <dbReference type="ChEBI" id="CHEBI:32551"/>
        <dbReference type="ChEBI" id="CHEBI:33019"/>
        <dbReference type="ChEBI" id="CHEBI:78442"/>
        <dbReference type="ChEBI" id="CHEBI:78529"/>
        <dbReference type="ChEBI" id="CHEBI:456215"/>
        <dbReference type="EC" id="6.1.1.6"/>
    </reaction>
</comment>
<keyword evidence="2 7" id="KW-0479">Metal-binding</keyword>
<dbReference type="InterPro" id="IPR018149">
    <property type="entry name" value="Lys-tRNA-synth_II_C"/>
</dbReference>
<dbReference type="PRINTS" id="PR00982">
    <property type="entry name" value="TRNASYNTHLYS"/>
</dbReference>
<evidence type="ECO:0000256" key="3">
    <source>
        <dbReference type="ARBA" id="ARBA00022741"/>
    </source>
</evidence>
<organism evidence="10">
    <name type="scientific">Candidatus Aciduliprofundum boonei</name>
    <dbReference type="NCBI Taxonomy" id="379547"/>
    <lineage>
        <taxon>Archaea</taxon>
        <taxon>Methanobacteriati</taxon>
        <taxon>Thermoplasmatota</taxon>
        <taxon>DHVE2 group</taxon>
        <taxon>Candidatus Aciduliprofundum</taxon>
    </lineage>
</organism>
<keyword evidence="4 7" id="KW-0067">ATP-binding</keyword>
<feature type="binding site" evidence="7">
    <location>
        <position position="390"/>
    </location>
    <ligand>
        <name>Mg(2+)</name>
        <dbReference type="ChEBI" id="CHEBI:18420"/>
        <label>1</label>
    </ligand>
</feature>
<keyword evidence="1 7" id="KW-0436">Ligase</keyword>
<dbReference type="HAMAP" id="MF_00252">
    <property type="entry name" value="Lys_tRNA_synth_class2"/>
    <property type="match status" value="1"/>
</dbReference>
<dbReference type="Proteomes" id="UP000886130">
    <property type="component" value="Unassembled WGS sequence"/>
</dbReference>
<dbReference type="InterPro" id="IPR002313">
    <property type="entry name" value="Lys-tRNA-ligase_II"/>
</dbReference>
<dbReference type="InterPro" id="IPR004364">
    <property type="entry name" value="Aa-tRNA-synt_II"/>
</dbReference>
<dbReference type="GO" id="GO:0005829">
    <property type="term" value="C:cytosol"/>
    <property type="evidence" value="ECO:0007669"/>
    <property type="project" value="TreeGrafter"/>
</dbReference>
<dbReference type="NCBIfam" id="TIGR00499">
    <property type="entry name" value="lysS_bact"/>
    <property type="match status" value="1"/>
</dbReference>
<keyword evidence="3 7" id="KW-0547">Nucleotide-binding</keyword>
<dbReference type="InterPro" id="IPR004365">
    <property type="entry name" value="NA-bd_OB_tRNA"/>
</dbReference>
<dbReference type="Gene3D" id="2.40.50.140">
    <property type="entry name" value="Nucleic acid-binding proteins"/>
    <property type="match status" value="1"/>
</dbReference>
<protein>
    <recommendedName>
        <fullName evidence="7">Lysine--tRNA ligase</fullName>
        <ecNumber evidence="7">6.1.1.6</ecNumber>
    </recommendedName>
    <alternativeName>
        <fullName evidence="7">Lysyl-tRNA synthetase</fullName>
        <shortName evidence="7">LysRS</shortName>
    </alternativeName>
</protein>
<comment type="cofactor">
    <cofactor evidence="7 8">
        <name>Mg(2+)</name>
        <dbReference type="ChEBI" id="CHEBI:18420"/>
    </cofactor>
    <text evidence="7 8">Binds 3 Mg(2+) ions per subunit.</text>
</comment>
<dbReference type="EMBL" id="DRTM01000050">
    <property type="protein sequence ID" value="HHE75621.1"/>
    <property type="molecule type" value="Genomic_DNA"/>
</dbReference>
<evidence type="ECO:0000256" key="4">
    <source>
        <dbReference type="ARBA" id="ARBA00022840"/>
    </source>
</evidence>
<feature type="binding site" evidence="7">
    <location>
        <position position="397"/>
    </location>
    <ligand>
        <name>Mg(2+)</name>
        <dbReference type="ChEBI" id="CHEBI:18420"/>
        <label>1</label>
    </ligand>
</feature>
<dbReference type="Gene3D" id="3.30.930.10">
    <property type="entry name" value="Bira Bifunctional Protein, Domain 2"/>
    <property type="match status" value="1"/>
</dbReference>
<dbReference type="SUPFAM" id="SSF55681">
    <property type="entry name" value="Class II aaRS and biotin synthetases"/>
    <property type="match status" value="1"/>
</dbReference>
<dbReference type="Pfam" id="PF00152">
    <property type="entry name" value="tRNA-synt_2"/>
    <property type="match status" value="1"/>
</dbReference>
<keyword evidence="5 7" id="KW-0030">Aminoacyl-tRNA synthetase</keyword>
<feature type="domain" description="Aminoacyl-transfer RNA synthetases class-II family profile" evidence="9">
    <location>
        <begin position="165"/>
        <end position="478"/>
    </location>
</feature>
<dbReference type="AlphaFoldDB" id="A0A7J3T9L4"/>
<dbReference type="InterPro" id="IPR045864">
    <property type="entry name" value="aa-tRNA-synth_II/BPL/LPL"/>
</dbReference>
<dbReference type="PANTHER" id="PTHR42918">
    <property type="entry name" value="LYSYL-TRNA SYNTHETASE"/>
    <property type="match status" value="1"/>
</dbReference>
<dbReference type="GO" id="GO:0005524">
    <property type="term" value="F:ATP binding"/>
    <property type="evidence" value="ECO:0007669"/>
    <property type="project" value="UniProtKB-UniRule"/>
</dbReference>
<evidence type="ECO:0000259" key="9">
    <source>
        <dbReference type="PROSITE" id="PS50862"/>
    </source>
</evidence>
<dbReference type="CDD" id="cd04322">
    <property type="entry name" value="LysRS_N"/>
    <property type="match status" value="1"/>
</dbReference>
<dbReference type="InterPro" id="IPR012340">
    <property type="entry name" value="NA-bd_OB-fold"/>
</dbReference>
<dbReference type="PROSITE" id="PS50862">
    <property type="entry name" value="AA_TRNA_LIGASE_II"/>
    <property type="match status" value="1"/>
</dbReference>
<dbReference type="PANTHER" id="PTHR42918:SF15">
    <property type="entry name" value="LYSINE--TRNA LIGASE, CHLOROPLASTIC_MITOCHONDRIAL"/>
    <property type="match status" value="1"/>
</dbReference>
<evidence type="ECO:0000313" key="10">
    <source>
        <dbReference type="EMBL" id="HHE75621.1"/>
    </source>
</evidence>
<comment type="caution">
    <text evidence="10">The sequence shown here is derived from an EMBL/GenBank/DDBJ whole genome shotgun (WGS) entry which is preliminary data.</text>
</comment>
<feature type="binding site" evidence="7">
    <location>
        <position position="397"/>
    </location>
    <ligand>
        <name>Mg(2+)</name>
        <dbReference type="ChEBI" id="CHEBI:18420"/>
        <label>2</label>
    </ligand>
</feature>
<evidence type="ECO:0000256" key="1">
    <source>
        <dbReference type="ARBA" id="ARBA00022598"/>
    </source>
</evidence>
<evidence type="ECO:0000256" key="2">
    <source>
        <dbReference type="ARBA" id="ARBA00022723"/>
    </source>
</evidence>
<dbReference type="GO" id="GO:0004824">
    <property type="term" value="F:lysine-tRNA ligase activity"/>
    <property type="evidence" value="ECO:0007669"/>
    <property type="project" value="UniProtKB-UniRule"/>
</dbReference>
<proteinExistence type="inferred from homology"/>
<comment type="subcellular location">
    <subcellularLocation>
        <location evidence="7">Cytoplasm</location>
    </subcellularLocation>
</comment>
<keyword evidence="7" id="KW-0963">Cytoplasm</keyword>
<dbReference type="InterPro" id="IPR006195">
    <property type="entry name" value="aa-tRNA-synth_II"/>
</dbReference>
<keyword evidence="7" id="KW-0648">Protein biosynthesis</keyword>
<dbReference type="EC" id="6.1.1.6" evidence="7"/>
<reference evidence="10" key="1">
    <citation type="journal article" date="2020" name="mSystems">
        <title>Genome- and Community-Level Interaction Insights into Carbon Utilization and Element Cycling Functions of Hydrothermarchaeota in Hydrothermal Sediment.</title>
        <authorList>
            <person name="Zhou Z."/>
            <person name="Liu Y."/>
            <person name="Xu W."/>
            <person name="Pan J."/>
            <person name="Luo Z.H."/>
            <person name="Li M."/>
        </authorList>
    </citation>
    <scope>NUCLEOTIDE SEQUENCE [LARGE SCALE GENOMIC DNA]</scope>
    <source>
        <strain evidence="10">HyVt-85</strain>
    </source>
</reference>
<evidence type="ECO:0000256" key="5">
    <source>
        <dbReference type="ARBA" id="ARBA00023146"/>
    </source>
</evidence>
<gene>
    <name evidence="7 10" type="primary">lysS</name>
    <name evidence="10" type="ORF">ENL31_00655</name>
</gene>